<evidence type="ECO:0000256" key="1">
    <source>
        <dbReference type="ARBA" id="ARBA00011245"/>
    </source>
</evidence>
<reference evidence="10 11" key="1">
    <citation type="journal article" date="2016" name="Nat. Commun.">
        <title>Genomes of cryptic chimpanzee Plasmodium species reveal key evolutionary events leading to human malaria.</title>
        <authorList>
            <person name="Sundararaman S.A."/>
            <person name="Plenderleith L.J."/>
            <person name="Liu W."/>
            <person name="Loy D.E."/>
            <person name="Learn G.H."/>
            <person name="Li Y."/>
            <person name="Shaw K.S."/>
            <person name="Ayouba A."/>
            <person name="Peeters M."/>
            <person name="Speede S."/>
            <person name="Shaw G.M."/>
            <person name="Bushman F.D."/>
            <person name="Brisson D."/>
            <person name="Rayner J.C."/>
            <person name="Sharp P.M."/>
            <person name="Hahn B.H."/>
        </authorList>
    </citation>
    <scope>NUCLEOTIDE SEQUENCE [LARGE SCALE GENOMIC DNA]</scope>
    <source>
        <strain evidence="10 11">SY75</strain>
    </source>
</reference>
<dbReference type="RefSeq" id="XP_018640339.1">
    <property type="nucleotide sequence ID" value="XM_018787597.1"/>
</dbReference>
<evidence type="ECO:0000313" key="10">
    <source>
        <dbReference type="EMBL" id="KYN97334.1"/>
    </source>
</evidence>
<dbReference type="SMART" id="SM00220">
    <property type="entry name" value="S_TKc"/>
    <property type="match status" value="1"/>
</dbReference>
<keyword evidence="2 10" id="KW-0723">Serine/threonine-protein kinase</keyword>
<dbReference type="Pfam" id="PF00069">
    <property type="entry name" value="Pkinase"/>
    <property type="match status" value="1"/>
</dbReference>
<feature type="domain" description="Protein kinase" evidence="9">
    <location>
        <begin position="1231"/>
        <end position="1483"/>
    </location>
</feature>
<feature type="compositionally biased region" description="Basic and acidic residues" evidence="8">
    <location>
        <begin position="2882"/>
        <end position="2896"/>
    </location>
</feature>
<evidence type="ECO:0000259" key="9">
    <source>
        <dbReference type="PROSITE" id="PS50011"/>
    </source>
</evidence>
<name>A0A151LED1_9APIC</name>
<dbReference type="GO" id="GO:0005634">
    <property type="term" value="C:nucleus"/>
    <property type="evidence" value="ECO:0007669"/>
    <property type="project" value="TreeGrafter"/>
</dbReference>
<keyword evidence="4 7" id="KW-0547">Nucleotide-binding</keyword>
<dbReference type="GO" id="GO:0005524">
    <property type="term" value="F:ATP binding"/>
    <property type="evidence" value="ECO:0007669"/>
    <property type="project" value="UniProtKB-UniRule"/>
</dbReference>
<evidence type="ECO:0000256" key="4">
    <source>
        <dbReference type="ARBA" id="ARBA00022741"/>
    </source>
</evidence>
<dbReference type="Gene3D" id="1.10.510.10">
    <property type="entry name" value="Transferase(Phosphotransferase) domain 1"/>
    <property type="match status" value="1"/>
</dbReference>
<evidence type="ECO:0000256" key="8">
    <source>
        <dbReference type="SAM" id="MobiDB-lite"/>
    </source>
</evidence>
<feature type="compositionally biased region" description="Basic and acidic residues" evidence="8">
    <location>
        <begin position="3461"/>
        <end position="3487"/>
    </location>
</feature>
<organism evidence="10 11">
    <name type="scientific">Plasmodium gaboni</name>
    <dbReference type="NCBI Taxonomy" id="647221"/>
    <lineage>
        <taxon>Eukaryota</taxon>
        <taxon>Sar</taxon>
        <taxon>Alveolata</taxon>
        <taxon>Apicomplexa</taxon>
        <taxon>Aconoidasida</taxon>
        <taxon>Haemosporida</taxon>
        <taxon>Plasmodiidae</taxon>
        <taxon>Plasmodium</taxon>
        <taxon>Plasmodium (Laverania)</taxon>
    </lineage>
</organism>
<evidence type="ECO:0000256" key="2">
    <source>
        <dbReference type="ARBA" id="ARBA00022527"/>
    </source>
</evidence>
<dbReference type="PROSITE" id="PS00107">
    <property type="entry name" value="PROTEIN_KINASE_ATP"/>
    <property type="match status" value="1"/>
</dbReference>
<comment type="caution">
    <text evidence="10">The sequence shown here is derived from an EMBL/GenBank/DDBJ whole genome shotgun (WGS) entry which is preliminary data.</text>
</comment>
<proteinExistence type="predicted"/>
<dbReference type="PROSITE" id="PS00108">
    <property type="entry name" value="PROTEIN_KINASE_ST"/>
    <property type="match status" value="1"/>
</dbReference>
<feature type="binding site" evidence="7">
    <location>
        <position position="1261"/>
    </location>
    <ligand>
        <name>ATP</name>
        <dbReference type="ChEBI" id="CHEBI:30616"/>
    </ligand>
</feature>
<dbReference type="InterPro" id="IPR008271">
    <property type="entry name" value="Ser/Thr_kinase_AS"/>
</dbReference>
<evidence type="ECO:0000256" key="5">
    <source>
        <dbReference type="ARBA" id="ARBA00022777"/>
    </source>
</evidence>
<feature type="compositionally biased region" description="Low complexity" evidence="8">
    <location>
        <begin position="3489"/>
        <end position="3504"/>
    </location>
</feature>
<dbReference type="InterPro" id="IPR000719">
    <property type="entry name" value="Prot_kinase_dom"/>
</dbReference>
<accession>A0A151LED1</accession>
<dbReference type="GeneID" id="29778186"/>
<dbReference type="InterPro" id="IPR017441">
    <property type="entry name" value="Protein_kinase_ATP_BS"/>
</dbReference>
<evidence type="ECO:0000256" key="3">
    <source>
        <dbReference type="ARBA" id="ARBA00022679"/>
    </source>
</evidence>
<feature type="region of interest" description="Disordered" evidence="8">
    <location>
        <begin position="3461"/>
        <end position="3504"/>
    </location>
</feature>
<sequence length="3917" mass="458840">MKDYYMDKIKKNINEIKKYQNINIFQKTNETHNELFYENKNVTVKSNNEKKYKKTEDIISNISMDKKEIKNNNCNNISYNEYVRLESGPLNNYVLYNNDKIINNDHEKYDNTYNNYGSVIHTLNLDDLNNIPNQRYNNNVVISTKKNKNDVIYNNDKYKISYNTNSFIDTKQNMNINNNVGTKYHLDNNKNGYIINENINCYIENKVTNTLNDINKCDEKYYDKCENGTRINKINDKYINEDFNNNASDEDNIYFHKLLSTQNSNEKKYVFQEKIQKRNNDKYKYCYKDISYIPNKEKYNCNNDVDILHNNYEMKNNLLNNKKNIYIINSNDKKMDLSLQNKNAENIDIGKENCVQIFDNKNKKKNIYIYQQSLNNNNNNNNNNHLKENEFVHKNDEPIKLSKYIKDNTEHIYNNMCEKQGHYIIKENNKNDVLINDNAVHAEKDICVKKSCPISLLSSHDINLSTKVKEYFAGSENINSQSDECDKRKNENLIEKNIINKKEINDNRHIEFANVEKNNLENIYLHCPNVFYTNDKILQEQVNENSIKKKIICDKIKGTENLNETSNSILLNKYNKYDICEENKMGNNNSYIIKNLYKEQKSLDEEDKCTIQNRNANLYYNYNKQFPNSEEISHNEHKIQYNIPRHNTFHLLDEQKKYHKKNIDNQEECKNFSFSNFISYEEKYQNDNNMKCISIVKGPISKQDIIETKGITNEIGQPLSNYNTFINDKNDNIMPHIDKASNDLGNSNKLTNLNKGQAHKSSIYEKANIDNDKVKKQNLHSINDKKIKRNKTYMNEKDTKKYNTEKRNNIKRNHNDKKKNIYINGNKNIFLSNKNSEKVHLDNYDDNNLGRKKRSCTINDNINSTEKKQLEKELDMYLKIEGFLLSSSAKSSVSLPSNLSNTYLGQKNLNEDINLSNELKKQFSSNNERKRSTILTTEYSNKIVNYEISSSSIGTYDNYEIQQVFDEVLNNRCTEREYSKKGNLEYIYDKVNAFPSSNRMNDMSNKISKIYNKNDNINDNCNDNINDNCDDNRNNNCDDNRNNNCDDNRNNNCEDNINNNCDDNKNENNNNINSTNSCDNIVKNQNKHLDHCISKKHNSLLINLMNKKNRKRMRSSPNNFQKKLDKVFDLIVLPKSEKERNLIDKIIYCLDPSYVNNTPDEEKKWKQKLKYMQEKFLESILCISYPNDLWTESTFEAYLESLNFNSLLDDTFIKYEKDLNINLFRPEEEIFSDPGNIGEGGFGIVTKMRFLTFPQYYAIKKISKDHIMKSQAAGQAYLEAKYHSVLSHVNIIKMYGCMQDEEYIYHVLEFCSKGSIYSISKNFKKRRIPDELAYKYFCHVVNGLYYLNQMGIFHRDIKMENVLVDHKDNAKLSDFGLSAMILGKKSHSSLCGTLVYFSPEITSGTGYDWRSDIWSLGVLLYEMLVGDVPFDGTKTQIVESIFSCNLKFPDFVNPLAIDLIKKTLVVDVNKRIRLCELSSDPWMQQMWKLSFQKNLNTNQNINNLKKEDQNDFNFISNLIKKQCFINSSLNASLNYDKLKNGKKTYKHLIHSNSKDDMYSLILETQQRLADYLELDDSYMSDKIDSASDTISDYDSNKYNISQFYNHSNKEKKSKYISGTAIRNEFEKNNKNKNKNKLDKYSTIKDPIISKVVEEKHTDKCLNKKEREVFKNEKIRESKNLIKKKKKKNEYDIITNRENIYNSIKEKFSESNKDNNFVKKNDDTIKNVLSNGMVIKYSDTYSQINDQMDISKMDTIDNDNFEKILKGKKQNDSIEPNNIYMEKKTVADMEKGNNISTTYNDNLINEGYIKKSMDVFNNKNDKIYCENILKNCTTEKQHTPVKEESDNKTSNELKDVFQKMVETSCEKINVNNDNIDKCHVLKNIPTLYISSFSGSLENINKMTNEKIDIDTKDSEEDLKMEEKLKTMNTEVSINNEYITNKIKHKEIDKNIDNNLTNIKYEENNINDDVSKNSSLEELNKSYIPICVHKECSTDIIKQNKCSKINLKLKDTNLDDMIRKDQHGEDFKFTDEKGEQQQKETQINFGKDELIKIQNVEGKKIEKKNNDENKLSSDVNTEILRKYISDVKNSLFIKQSLNKNNGNNNINNEYINEEKKDKINEKKDEITNDMKIQSNNETEKEPLFSKILNKAFGKKYTHEKNNKNDNSVGDIHNCSDSHILHKGKGECNKNGNIIKEREHKNIVKIDENTSMYDKYIEKINKLYLNIKNKKLIYDLENMKNAGSEENINKCNDNNKDHIVCSNEDKDNLHNNNYNVDMNDNGVYKGLNYKMDKSEDLHNNNNSNILNDYNYNCNYNYIHAYKIDTSKCYNDMNQKNEKHYYINNSYYHEETHNNNLNNLYNSSEYHKSVQNTSQKNIPKLGNTIYDKFNCEKYIDDRLVDLEEKRICKANSCSLYKENKNNEKTLIELKQEIVGDNNLITRTRITPDFISVDKKYMNSSNSDNGDFIIGQKNKLNCKNREEGQDCYTNNFILSSSNSDFSNEKKYKNEEKYKSVKSNNAHMNNNFKEYAQYGKGNEKNSFSDFENNITRNNDMNKYEKIEFNNKKNKGLSNNENNVVPFKPLCFNNKVTFMALDKYNDIENMNNVNENQNVSDIQINHKNLLMNGNKSISYELSNLDSLTKINKHNISNNLNNVKEQSPSFNSTTKGNKHSSFTYNAGHKINNNAVKNNKRTVSTNRRYLVINSNNNNNIKVGSPNMYKKSLSYKVPPCNTNSKEHNKNKIPKETPKKMSLRDYIRNNDKIYTNDKQKMNKKCDLKYNQKNIIKDKQKINIKHNLKSDAKSSEKKMFAHKLQNTDKRSNDKISRNIKASNSMNKSLKVKNLNDLQKGINVLKKNDKHTEKENNTIVDYNLNLLENEIDTYKNTRKEENIDEKENHHCNDKSSLNKNKEVEVYNKREDNNIDENQNEYDNKKLSINQQNDDQNIVQVEKTQNDLILNNNKVNNVIIKGHNSNSINMKEKISKINVNKSVNENISNTKNMSMYSETNNKMDNMDNMENRKNNNSSKDVIKNNLNLNSVQKNRKMLLPNNFKNSKVKEYLKSKIEKIKMKNDYNLLYNTIDSQNNINKKSKILDIYNKECNSKDILNLPNVHDNKRSTSEFLRGSNSKDFNNKSEDLKNVKMARNVTYTSTNKLGQNAKPTILPTYINKEQIQKHKNDENKKNIIRNNEKISRSKSEGIKHLRLSSSDSDLSCYLDAFKNTFHDKINNIANKIKGDENRDETHLQKGNGNYIEKNIIQKKGCLNSNINKNVVSNYKNKFNTKNKLYTNVVSNRNLNLSNVKSKIDTNIHKKSNNMEENILNKKNNYVTYNEYNRRTKSAKIFNKSDNLLNTTINTYKSSSITNNMKNSKHVVMNKVISSSKKDNSLKLNEQFSEYKRFPMKVNDSVHSETEDTKYEEELQKKLLLLNKDNIYKKEEKKYASKNDDEKLDHLDFEKCVNRNDELDDVKEVKEMDKNKKENDDKKGIYDNEKKMSDNNNNNNNNNNSDGKYNDNCDYYNMDDTQKIDKHNKYNVKNIHYTTNMDGNNNKNISSNNYYEEKDNKMNNMHEKYYKTLPSRIKNYKDSDTMFDEEELNIIEGHIMKHVSFENLEGVISSSDTTKNSNKIKRNYTFSNIKNKNNTNNTLSVERNYSTLPNINIDHMNAYSKSPKEEDNKNSNVNVFIKNNHHLEKQNINQNNNTNKDIMNDKKNIYNQSIQAYLNGGRNLNNVNNIRNKENTKSNISSYQYNKRLHSEQKVTISNSYNRQISQTMNSHFNRRNISHVKNKSEINTISGKIIPVMSNNKKDTLLTQNNVTKPVSKEYIRTYTLNTYSMNNLGNKNNLGMKKINSTYSNNNDKRIEKSNSTLFMVNLKKIHSLNNSTENTNMTKKIEALGTEFIKSDNREKLNGNFNIKRNVSATILNKAT</sequence>
<dbReference type="PROSITE" id="PS50011">
    <property type="entry name" value="PROTEIN_KINASE_DOM"/>
    <property type="match status" value="1"/>
</dbReference>
<comment type="subunit">
    <text evidence="1">Monomer.</text>
</comment>
<feature type="region of interest" description="Disordered" evidence="8">
    <location>
        <begin position="2882"/>
        <end position="2904"/>
    </location>
</feature>
<dbReference type="PANTHER" id="PTHR24345">
    <property type="entry name" value="SERINE/THREONINE-PROTEIN KINASE PLK"/>
    <property type="match status" value="1"/>
</dbReference>
<keyword evidence="3" id="KW-0808">Transferase</keyword>
<protein>
    <submittedName>
        <fullName evidence="10">Putative serine/threonine protein kinase</fullName>
    </submittedName>
</protein>
<dbReference type="KEGG" id="pgab:PGSY75_1356800"/>
<dbReference type="VEuPathDB" id="PlasmoDB:PGABG01_1354700"/>
<keyword evidence="6 7" id="KW-0067">ATP-binding</keyword>
<evidence type="ECO:0000256" key="7">
    <source>
        <dbReference type="PROSITE-ProRule" id="PRU10141"/>
    </source>
</evidence>
<dbReference type="VEuPathDB" id="PlasmoDB:PGSY75_1356800"/>
<evidence type="ECO:0000313" key="11">
    <source>
        <dbReference type="Proteomes" id="UP000076004"/>
    </source>
</evidence>
<dbReference type="EMBL" id="LVLB01000014">
    <property type="protein sequence ID" value="KYN97334.1"/>
    <property type="molecule type" value="Genomic_DNA"/>
</dbReference>
<evidence type="ECO:0000256" key="6">
    <source>
        <dbReference type="ARBA" id="ARBA00022840"/>
    </source>
</evidence>
<dbReference type="GO" id="GO:0004674">
    <property type="term" value="F:protein serine/threonine kinase activity"/>
    <property type="evidence" value="ECO:0007669"/>
    <property type="project" value="UniProtKB-KW"/>
</dbReference>
<dbReference type="Proteomes" id="UP000076004">
    <property type="component" value="Unassembled WGS sequence"/>
</dbReference>
<dbReference type="SUPFAM" id="SSF56112">
    <property type="entry name" value="Protein kinase-like (PK-like)"/>
    <property type="match status" value="1"/>
</dbReference>
<dbReference type="PANTHER" id="PTHR24345:SF91">
    <property type="entry name" value="SERINE_THREONINE-PROTEIN KINASE PLK4"/>
    <property type="match status" value="1"/>
</dbReference>
<dbReference type="FunFam" id="1.10.510.10:FF:000571">
    <property type="entry name" value="Maternal embryonic leucine zipper kinase"/>
    <property type="match status" value="1"/>
</dbReference>
<keyword evidence="5 10" id="KW-0418">Kinase</keyword>
<dbReference type="InterPro" id="IPR011009">
    <property type="entry name" value="Kinase-like_dom_sf"/>
</dbReference>
<gene>
    <name evidence="10" type="ORF">PGSY75_1356800</name>
</gene>